<reference evidence="2 3" key="1">
    <citation type="submission" date="2019-10" db="EMBL/GenBank/DDBJ databases">
        <title>Glycomyces albidus sp. nov., a novel actinomycete isolated from rhizosphere soil of wheat (Triticum aestivum L.).</title>
        <authorList>
            <person name="Qian L."/>
        </authorList>
    </citation>
    <scope>NUCLEOTIDE SEQUENCE [LARGE SCALE GENOMIC DNA]</scope>
    <source>
        <strain evidence="2 3">NEAU-7082</strain>
    </source>
</reference>
<keyword evidence="3" id="KW-1185">Reference proteome</keyword>
<protein>
    <recommendedName>
        <fullName evidence="4">Nucleotide exchange factor GrpE</fullName>
    </recommendedName>
</protein>
<evidence type="ECO:0000313" key="3">
    <source>
        <dbReference type="Proteomes" id="UP000477750"/>
    </source>
</evidence>
<evidence type="ECO:0000313" key="2">
    <source>
        <dbReference type="EMBL" id="MQM25538.1"/>
    </source>
</evidence>
<dbReference type="AlphaFoldDB" id="A0A6L5G7I6"/>
<dbReference type="RefSeq" id="WP_153024696.1">
    <property type="nucleotide sequence ID" value="NZ_WIAO01000007.1"/>
</dbReference>
<evidence type="ECO:0008006" key="4">
    <source>
        <dbReference type="Google" id="ProtNLM"/>
    </source>
</evidence>
<dbReference type="EMBL" id="WIAO01000007">
    <property type="protein sequence ID" value="MQM25538.1"/>
    <property type="molecule type" value="Genomic_DNA"/>
</dbReference>
<organism evidence="2 3">
    <name type="scientific">Glycomyces albidus</name>
    <dbReference type="NCBI Taxonomy" id="2656774"/>
    <lineage>
        <taxon>Bacteria</taxon>
        <taxon>Bacillati</taxon>
        <taxon>Actinomycetota</taxon>
        <taxon>Actinomycetes</taxon>
        <taxon>Glycomycetales</taxon>
        <taxon>Glycomycetaceae</taxon>
        <taxon>Glycomyces</taxon>
    </lineage>
</organism>
<dbReference type="Proteomes" id="UP000477750">
    <property type="component" value="Unassembled WGS sequence"/>
</dbReference>
<name>A0A6L5G7I6_9ACTN</name>
<gene>
    <name evidence="2" type="ORF">GFD30_08130</name>
</gene>
<sequence length="169" mass="18238">MTANVNGIGARLRQRRFPAEFRIGPPVPAAAPEPEPAAAAPPEPVPDPAGLTDRAVADIVTELWRTSRKIGDRGGTAEVPRSQRQAGRHLDAAWDRLQEAGIEAQGHDGMRFDAGLDLDVLTYQDDPNVLEQQVLETIRPSVYRDGRRIQTGQVIVAIPSKEAAHGDAA</sequence>
<comment type="caution">
    <text evidence="2">The sequence shown here is derived from an EMBL/GenBank/DDBJ whole genome shotgun (WGS) entry which is preliminary data.</text>
</comment>
<proteinExistence type="predicted"/>
<feature type="region of interest" description="Disordered" evidence="1">
    <location>
        <begin position="1"/>
        <end position="51"/>
    </location>
</feature>
<feature type="compositionally biased region" description="Pro residues" evidence="1">
    <location>
        <begin position="25"/>
        <end position="47"/>
    </location>
</feature>
<accession>A0A6L5G7I6</accession>
<evidence type="ECO:0000256" key="1">
    <source>
        <dbReference type="SAM" id="MobiDB-lite"/>
    </source>
</evidence>